<dbReference type="SUPFAM" id="SSF54427">
    <property type="entry name" value="NTF2-like"/>
    <property type="match status" value="1"/>
</dbReference>
<evidence type="ECO:0000313" key="3">
    <source>
        <dbReference type="Proteomes" id="UP000536604"/>
    </source>
</evidence>
<dbReference type="Proteomes" id="UP000536604">
    <property type="component" value="Unassembled WGS sequence"/>
</dbReference>
<name>A0A841IKE5_9ACTN</name>
<dbReference type="RefSeq" id="WP_184286294.1">
    <property type="nucleotide sequence ID" value="NZ_JACHJO010000001.1"/>
</dbReference>
<keyword evidence="3" id="KW-1185">Reference proteome</keyword>
<dbReference type="Gene3D" id="3.10.450.50">
    <property type="match status" value="1"/>
</dbReference>
<dbReference type="Pfam" id="PF12680">
    <property type="entry name" value="SnoaL_2"/>
    <property type="match status" value="1"/>
</dbReference>
<dbReference type="AlphaFoldDB" id="A0A841IKE5"/>
<feature type="domain" description="SnoaL-like" evidence="1">
    <location>
        <begin position="25"/>
        <end position="117"/>
    </location>
</feature>
<organism evidence="2 3">
    <name type="scientific">Nocardiopsis algeriensis</name>
    <dbReference type="NCBI Taxonomy" id="1478215"/>
    <lineage>
        <taxon>Bacteria</taxon>
        <taxon>Bacillati</taxon>
        <taxon>Actinomycetota</taxon>
        <taxon>Actinomycetes</taxon>
        <taxon>Streptosporangiales</taxon>
        <taxon>Nocardiopsidaceae</taxon>
        <taxon>Nocardiopsis</taxon>
    </lineage>
</organism>
<keyword evidence="2" id="KW-0413">Isomerase</keyword>
<dbReference type="GO" id="GO:0016853">
    <property type="term" value="F:isomerase activity"/>
    <property type="evidence" value="ECO:0007669"/>
    <property type="project" value="UniProtKB-KW"/>
</dbReference>
<dbReference type="CDD" id="cd00531">
    <property type="entry name" value="NTF2_like"/>
    <property type="match status" value="1"/>
</dbReference>
<gene>
    <name evidence="2" type="ORF">FHS13_000362</name>
</gene>
<sequence>MRSQARAPDITAGDVAATIGAEHVRLSYHYLDQADMEGYMSLLDPEARLHHPGHPVSRGPDEAAAAMESLAYTRGRHRIFKTVSEGDTVAAIGRFTGRAAPFGNTYETEFVDVFTLSGHGLLLSCRRFCWNGRN</sequence>
<dbReference type="InterPro" id="IPR032710">
    <property type="entry name" value="NTF2-like_dom_sf"/>
</dbReference>
<protein>
    <submittedName>
        <fullName evidence="2">Ketosteroid isomerase-like protein</fullName>
    </submittedName>
</protein>
<comment type="caution">
    <text evidence="2">The sequence shown here is derived from an EMBL/GenBank/DDBJ whole genome shotgun (WGS) entry which is preliminary data.</text>
</comment>
<evidence type="ECO:0000259" key="1">
    <source>
        <dbReference type="Pfam" id="PF12680"/>
    </source>
</evidence>
<dbReference type="InterPro" id="IPR037401">
    <property type="entry name" value="SnoaL-like"/>
</dbReference>
<reference evidence="2 3" key="1">
    <citation type="submission" date="2020-08" db="EMBL/GenBank/DDBJ databases">
        <title>Genomic Encyclopedia of Type Strains, Phase III (KMG-III): the genomes of soil and plant-associated and newly described type strains.</title>
        <authorList>
            <person name="Whitman W."/>
        </authorList>
    </citation>
    <scope>NUCLEOTIDE SEQUENCE [LARGE SCALE GENOMIC DNA]</scope>
    <source>
        <strain evidence="2 3">CECT 8712</strain>
    </source>
</reference>
<evidence type="ECO:0000313" key="2">
    <source>
        <dbReference type="EMBL" id="MBB6118434.1"/>
    </source>
</evidence>
<accession>A0A841IKE5</accession>
<proteinExistence type="predicted"/>
<dbReference type="EMBL" id="JACHJO010000001">
    <property type="protein sequence ID" value="MBB6118434.1"/>
    <property type="molecule type" value="Genomic_DNA"/>
</dbReference>